<sequence length="166" mass="19051">MSDEQLKRRLENRLRELEGHGRAQPQHVQQKQQQQQQQNSEARAALRVRKIKEIVKKEGNFYEIVKLKPLGRNLNANDEPYTHVLERQYSSLFHSSSAPINPLNSTASSSEGARPLDAFIREDQHIPRRKYANISEFDAAGVAAGFVPAVYRGRGRQELRGVMFSW</sequence>
<feature type="compositionally biased region" description="Low complexity" evidence="1">
    <location>
        <begin position="24"/>
        <end position="38"/>
    </location>
</feature>
<evidence type="ECO:0000313" key="2">
    <source>
        <dbReference type="EMBL" id="CDI82325.1"/>
    </source>
</evidence>
<protein>
    <submittedName>
        <fullName evidence="2">CDK-activating kinase assembly factor, putative</fullName>
    </submittedName>
</protein>
<name>U6GQ54_EIMAC</name>
<dbReference type="VEuPathDB" id="ToxoDB:EAH_00065930"/>
<organism evidence="2 3">
    <name type="scientific">Eimeria acervulina</name>
    <name type="common">Coccidian parasite</name>
    <dbReference type="NCBI Taxonomy" id="5801"/>
    <lineage>
        <taxon>Eukaryota</taxon>
        <taxon>Sar</taxon>
        <taxon>Alveolata</taxon>
        <taxon>Apicomplexa</taxon>
        <taxon>Conoidasida</taxon>
        <taxon>Coccidia</taxon>
        <taxon>Eucoccidiorida</taxon>
        <taxon>Eimeriorina</taxon>
        <taxon>Eimeriidae</taxon>
        <taxon>Eimeria</taxon>
    </lineage>
</organism>
<dbReference type="Proteomes" id="UP000018050">
    <property type="component" value="Unassembled WGS sequence"/>
</dbReference>
<dbReference type="AlphaFoldDB" id="U6GQ54"/>
<dbReference type="EMBL" id="HG672279">
    <property type="protein sequence ID" value="CDI82325.1"/>
    <property type="molecule type" value="Genomic_DNA"/>
</dbReference>
<reference evidence="2" key="1">
    <citation type="submission" date="2013-10" db="EMBL/GenBank/DDBJ databases">
        <title>Genomic analysis of the causative agents of coccidiosis in chickens.</title>
        <authorList>
            <person name="Reid A.J."/>
            <person name="Blake D."/>
            <person name="Billington K."/>
            <person name="Browne H."/>
            <person name="Dunn M."/>
            <person name="Hung S."/>
            <person name="Kawahara F."/>
            <person name="Miranda-Saavedra D."/>
            <person name="Mourier T."/>
            <person name="Nagra H."/>
            <person name="Otto T.D."/>
            <person name="Rawlings N."/>
            <person name="Sanchez A."/>
            <person name="Sanders M."/>
            <person name="Subramaniam C."/>
            <person name="Tay Y."/>
            <person name="Dear P."/>
            <person name="Doerig C."/>
            <person name="Gruber A."/>
            <person name="Parkinson J."/>
            <person name="Shirley M."/>
            <person name="Wan K.L."/>
            <person name="Berriman M."/>
            <person name="Tomley F."/>
            <person name="Pain A."/>
        </authorList>
    </citation>
    <scope>NUCLEOTIDE SEQUENCE</scope>
    <source>
        <strain evidence="2">Houghton</strain>
    </source>
</reference>
<evidence type="ECO:0000256" key="1">
    <source>
        <dbReference type="SAM" id="MobiDB-lite"/>
    </source>
</evidence>
<keyword evidence="3" id="KW-1185">Reference proteome</keyword>
<dbReference type="RefSeq" id="XP_013248234.1">
    <property type="nucleotide sequence ID" value="XM_013392780.1"/>
</dbReference>
<feature type="compositionally biased region" description="Basic and acidic residues" evidence="1">
    <location>
        <begin position="1"/>
        <end position="21"/>
    </location>
</feature>
<dbReference type="GeneID" id="25274663"/>
<keyword evidence="2" id="KW-0808">Transferase</keyword>
<accession>U6GQ54</accession>
<dbReference type="OMA" id="EDQHIPR"/>
<evidence type="ECO:0000313" key="3">
    <source>
        <dbReference type="Proteomes" id="UP000018050"/>
    </source>
</evidence>
<feature type="region of interest" description="Disordered" evidence="1">
    <location>
        <begin position="1"/>
        <end position="44"/>
    </location>
</feature>
<dbReference type="OrthoDB" id="354425at2759"/>
<proteinExistence type="predicted"/>
<reference evidence="2" key="2">
    <citation type="submission" date="2013-10" db="EMBL/GenBank/DDBJ databases">
        <authorList>
            <person name="Aslett M."/>
        </authorList>
    </citation>
    <scope>NUCLEOTIDE SEQUENCE</scope>
    <source>
        <strain evidence="2">Houghton</strain>
    </source>
</reference>
<keyword evidence="2" id="KW-0418">Kinase</keyword>
<dbReference type="GO" id="GO:0016301">
    <property type="term" value="F:kinase activity"/>
    <property type="evidence" value="ECO:0007669"/>
    <property type="project" value="UniProtKB-KW"/>
</dbReference>
<gene>
    <name evidence="2" type="ORF">EAH_00065930</name>
</gene>